<evidence type="ECO:0000256" key="1">
    <source>
        <dbReference type="SAM" id="MobiDB-lite"/>
    </source>
</evidence>
<dbReference type="Proteomes" id="UP000054560">
    <property type="component" value="Unassembled WGS sequence"/>
</dbReference>
<dbReference type="RefSeq" id="XP_014143935.1">
    <property type="nucleotide sequence ID" value="XM_014288460.1"/>
</dbReference>
<evidence type="ECO:0000313" key="3">
    <source>
        <dbReference type="Proteomes" id="UP000054560"/>
    </source>
</evidence>
<keyword evidence="3" id="KW-1185">Reference proteome</keyword>
<dbReference type="EMBL" id="KQ252393">
    <property type="protein sequence ID" value="KNC70033.1"/>
    <property type="molecule type" value="Genomic_DNA"/>
</dbReference>
<name>A0A0L0F1K5_9EUKA</name>
<reference evidence="2 3" key="1">
    <citation type="submission" date="2011-02" db="EMBL/GenBank/DDBJ databases">
        <title>The Genome Sequence of Sphaeroforma arctica JP610.</title>
        <authorList>
            <consortium name="The Broad Institute Genome Sequencing Platform"/>
            <person name="Russ C."/>
            <person name="Cuomo C."/>
            <person name="Young S.K."/>
            <person name="Zeng Q."/>
            <person name="Gargeya S."/>
            <person name="Alvarado L."/>
            <person name="Berlin A."/>
            <person name="Chapman S.B."/>
            <person name="Chen Z."/>
            <person name="Freedman E."/>
            <person name="Gellesch M."/>
            <person name="Goldberg J."/>
            <person name="Griggs A."/>
            <person name="Gujja S."/>
            <person name="Heilman E."/>
            <person name="Heiman D."/>
            <person name="Howarth C."/>
            <person name="Mehta T."/>
            <person name="Neiman D."/>
            <person name="Pearson M."/>
            <person name="Roberts A."/>
            <person name="Saif S."/>
            <person name="Shea T."/>
            <person name="Shenoy N."/>
            <person name="Sisk P."/>
            <person name="Stolte C."/>
            <person name="Sykes S."/>
            <person name="White J."/>
            <person name="Yandava C."/>
            <person name="Burger G."/>
            <person name="Gray M.W."/>
            <person name="Holland P.W.H."/>
            <person name="King N."/>
            <person name="Lang F.B.F."/>
            <person name="Roger A.J."/>
            <person name="Ruiz-Trillo I."/>
            <person name="Haas B."/>
            <person name="Nusbaum C."/>
            <person name="Birren B."/>
        </authorList>
    </citation>
    <scope>NUCLEOTIDE SEQUENCE [LARGE SCALE GENOMIC DNA]</scope>
    <source>
        <strain evidence="2 3">JP610</strain>
    </source>
</reference>
<gene>
    <name evidence="2" type="ORF">SARC_17445</name>
</gene>
<feature type="compositionally biased region" description="Basic and acidic residues" evidence="1">
    <location>
        <begin position="54"/>
        <end position="69"/>
    </location>
</feature>
<accession>A0A0L0F1K5</accession>
<evidence type="ECO:0000313" key="2">
    <source>
        <dbReference type="EMBL" id="KNC70033.1"/>
    </source>
</evidence>
<sequence>MSHSNSDQPDHTQRSHSTRGRDAEENEVWNSRQSGVDLATARSKSGRGTQQSERNTRESERYDGEKRDQSVNVGFVGERVSVQMDFGSQPTQDVAVICASSDQHVAEIHVPREVYVRAKVSMHAVLRMYSDKSLHAGICNIYM</sequence>
<organism evidence="2 3">
    <name type="scientific">Sphaeroforma arctica JP610</name>
    <dbReference type="NCBI Taxonomy" id="667725"/>
    <lineage>
        <taxon>Eukaryota</taxon>
        <taxon>Ichthyosporea</taxon>
        <taxon>Ichthyophonida</taxon>
        <taxon>Sphaeroforma</taxon>
    </lineage>
</organism>
<proteinExistence type="predicted"/>
<feature type="region of interest" description="Disordered" evidence="1">
    <location>
        <begin position="1"/>
        <end position="70"/>
    </location>
</feature>
<dbReference type="AlphaFoldDB" id="A0A0L0F1K5"/>
<feature type="compositionally biased region" description="Polar residues" evidence="1">
    <location>
        <begin position="42"/>
        <end position="53"/>
    </location>
</feature>
<protein>
    <submittedName>
        <fullName evidence="2">Uncharacterized protein</fullName>
    </submittedName>
</protein>
<feature type="compositionally biased region" description="Basic and acidic residues" evidence="1">
    <location>
        <begin position="8"/>
        <end position="23"/>
    </location>
</feature>
<dbReference type="GeneID" id="25917949"/>